<sequence length="506" mass="57037">MSTSYFPSSRNLQMRDLTVNHYEARSLEGDRAFKDLQDNMASEAIHNSDERCDAPKCHPETRTAVQEEILSWITRGDDDTEPKKILWVTGPAGSGKTAIAGSIAEICEDRGILAGSFFFSSFLGSEKRKSKRFLVGTLAYGLLQNDGLQPLRGPILSSIERDLGIFRKRLRDQCKALLLKPFYDARNHLNWSLPRVIIIDGLDEVEAAGSLSLDPHEARLANEADQIEILSALLQAAGDVDFPFRVLIVSRPERAIRDFFSNNANGVSRELFLDDKYNPDADITLFLDAKFAEIRRRYGLLPSWPTRADIKRLVHAASGQFIYASTVVRFLQNDKLPDPQARLLTVLNVRVQGAEKNPLVPLDALYTRILASSPDPLLAIKWLGGVHYFFRSRPALFVKQLLQDFEESHQHPYEFYHKSLSDFLQSERCLEGFKNAFNDLAFEERFAQVLIGEVFLLLSVPSIAHVSTSQVPQSTSDRNPASILSTLFSRVSNGHTHLFCRLYSHP</sequence>
<evidence type="ECO:0000259" key="2">
    <source>
        <dbReference type="Pfam" id="PF24883"/>
    </source>
</evidence>
<reference evidence="3 4" key="1">
    <citation type="journal article" date="2019" name="Nat. Ecol. Evol.">
        <title>Megaphylogeny resolves global patterns of mushroom evolution.</title>
        <authorList>
            <person name="Varga T."/>
            <person name="Krizsan K."/>
            <person name="Foldi C."/>
            <person name="Dima B."/>
            <person name="Sanchez-Garcia M."/>
            <person name="Sanchez-Ramirez S."/>
            <person name="Szollosi G.J."/>
            <person name="Szarkandi J.G."/>
            <person name="Papp V."/>
            <person name="Albert L."/>
            <person name="Andreopoulos W."/>
            <person name="Angelini C."/>
            <person name="Antonin V."/>
            <person name="Barry K.W."/>
            <person name="Bougher N.L."/>
            <person name="Buchanan P."/>
            <person name="Buyck B."/>
            <person name="Bense V."/>
            <person name="Catcheside P."/>
            <person name="Chovatia M."/>
            <person name="Cooper J."/>
            <person name="Damon W."/>
            <person name="Desjardin D."/>
            <person name="Finy P."/>
            <person name="Geml J."/>
            <person name="Haridas S."/>
            <person name="Hughes K."/>
            <person name="Justo A."/>
            <person name="Karasinski D."/>
            <person name="Kautmanova I."/>
            <person name="Kiss B."/>
            <person name="Kocsube S."/>
            <person name="Kotiranta H."/>
            <person name="LaButti K.M."/>
            <person name="Lechner B.E."/>
            <person name="Liimatainen K."/>
            <person name="Lipzen A."/>
            <person name="Lukacs Z."/>
            <person name="Mihaltcheva S."/>
            <person name="Morgado L.N."/>
            <person name="Niskanen T."/>
            <person name="Noordeloos M.E."/>
            <person name="Ohm R.A."/>
            <person name="Ortiz-Santana B."/>
            <person name="Ovrebo C."/>
            <person name="Racz N."/>
            <person name="Riley R."/>
            <person name="Savchenko A."/>
            <person name="Shiryaev A."/>
            <person name="Soop K."/>
            <person name="Spirin V."/>
            <person name="Szebenyi C."/>
            <person name="Tomsovsky M."/>
            <person name="Tulloss R.E."/>
            <person name="Uehling J."/>
            <person name="Grigoriev I.V."/>
            <person name="Vagvolgyi C."/>
            <person name="Papp T."/>
            <person name="Martin F.M."/>
            <person name="Miettinen O."/>
            <person name="Hibbett D.S."/>
            <person name="Nagy L.G."/>
        </authorList>
    </citation>
    <scope>NUCLEOTIDE SEQUENCE [LARGE SCALE GENOMIC DNA]</scope>
    <source>
        <strain evidence="3 4">FP101781</strain>
    </source>
</reference>
<name>A0A4Y7TBQ5_COPMI</name>
<feature type="domain" description="Nephrocystin 3-like N-terminal" evidence="2">
    <location>
        <begin position="67"/>
        <end position="251"/>
    </location>
</feature>
<evidence type="ECO:0000313" key="3">
    <source>
        <dbReference type="EMBL" id="TEB31358.1"/>
    </source>
</evidence>
<dbReference type="Proteomes" id="UP000298030">
    <property type="component" value="Unassembled WGS sequence"/>
</dbReference>
<gene>
    <name evidence="3" type="ORF">FA13DRAFT_363031</name>
</gene>
<keyword evidence="4" id="KW-1185">Reference proteome</keyword>
<comment type="caution">
    <text evidence="3">The sequence shown here is derived from an EMBL/GenBank/DDBJ whole genome shotgun (WGS) entry which is preliminary data.</text>
</comment>
<dbReference type="STRING" id="71717.A0A4Y7TBQ5"/>
<dbReference type="OrthoDB" id="5967843at2759"/>
<dbReference type="InterPro" id="IPR027417">
    <property type="entry name" value="P-loop_NTPase"/>
</dbReference>
<dbReference type="SUPFAM" id="SSF52540">
    <property type="entry name" value="P-loop containing nucleoside triphosphate hydrolases"/>
    <property type="match status" value="1"/>
</dbReference>
<dbReference type="Pfam" id="PF24883">
    <property type="entry name" value="NPHP3_N"/>
    <property type="match status" value="1"/>
</dbReference>
<proteinExistence type="predicted"/>
<accession>A0A4Y7TBQ5</accession>
<dbReference type="Gene3D" id="3.40.50.300">
    <property type="entry name" value="P-loop containing nucleotide triphosphate hydrolases"/>
    <property type="match status" value="1"/>
</dbReference>
<protein>
    <recommendedName>
        <fullName evidence="2">Nephrocystin 3-like N-terminal domain-containing protein</fullName>
    </recommendedName>
</protein>
<dbReference type="EMBL" id="QPFP01000019">
    <property type="protein sequence ID" value="TEB31358.1"/>
    <property type="molecule type" value="Genomic_DNA"/>
</dbReference>
<evidence type="ECO:0000256" key="1">
    <source>
        <dbReference type="ARBA" id="ARBA00022737"/>
    </source>
</evidence>
<evidence type="ECO:0000313" key="4">
    <source>
        <dbReference type="Proteomes" id="UP000298030"/>
    </source>
</evidence>
<keyword evidence="1" id="KW-0677">Repeat</keyword>
<dbReference type="AlphaFoldDB" id="A0A4Y7TBQ5"/>
<organism evidence="3 4">
    <name type="scientific">Coprinellus micaceus</name>
    <name type="common">Glistening ink-cap mushroom</name>
    <name type="synonym">Coprinus micaceus</name>
    <dbReference type="NCBI Taxonomy" id="71717"/>
    <lineage>
        <taxon>Eukaryota</taxon>
        <taxon>Fungi</taxon>
        <taxon>Dikarya</taxon>
        <taxon>Basidiomycota</taxon>
        <taxon>Agaricomycotina</taxon>
        <taxon>Agaricomycetes</taxon>
        <taxon>Agaricomycetidae</taxon>
        <taxon>Agaricales</taxon>
        <taxon>Agaricineae</taxon>
        <taxon>Psathyrellaceae</taxon>
        <taxon>Coprinellus</taxon>
    </lineage>
</organism>
<dbReference type="PANTHER" id="PTHR10039">
    <property type="entry name" value="AMELOGENIN"/>
    <property type="match status" value="1"/>
</dbReference>
<dbReference type="InterPro" id="IPR056884">
    <property type="entry name" value="NPHP3-like_N"/>
</dbReference>
<dbReference type="PANTHER" id="PTHR10039:SF14">
    <property type="entry name" value="NACHT DOMAIN-CONTAINING PROTEIN"/>
    <property type="match status" value="1"/>
</dbReference>